<accession>A0A0F9QBA9</accession>
<gene>
    <name evidence="1" type="ORF">LCGC14_0740040</name>
</gene>
<evidence type="ECO:0000313" key="1">
    <source>
        <dbReference type="EMBL" id="KKN39764.1"/>
    </source>
</evidence>
<dbReference type="EMBL" id="LAZR01001744">
    <property type="protein sequence ID" value="KKN39764.1"/>
    <property type="molecule type" value="Genomic_DNA"/>
</dbReference>
<dbReference type="AlphaFoldDB" id="A0A0F9QBA9"/>
<comment type="caution">
    <text evidence="1">The sequence shown here is derived from an EMBL/GenBank/DDBJ whole genome shotgun (WGS) entry which is preliminary data.</text>
</comment>
<protein>
    <submittedName>
        <fullName evidence="1">Uncharacterized protein</fullName>
    </submittedName>
</protein>
<name>A0A0F9QBA9_9ZZZZ</name>
<organism evidence="1">
    <name type="scientific">marine sediment metagenome</name>
    <dbReference type="NCBI Taxonomy" id="412755"/>
    <lineage>
        <taxon>unclassified sequences</taxon>
        <taxon>metagenomes</taxon>
        <taxon>ecological metagenomes</taxon>
    </lineage>
</organism>
<sequence length="88" mass="10262">MPTGESMELLYYIDMTEEYYAETKVKFPIVEIDLHQQFLFRLGKATGELGIGPVNLEIFDQSATMDRRRIFLAFESSEDAMAFKLKWV</sequence>
<proteinExistence type="predicted"/>
<reference evidence="1" key="1">
    <citation type="journal article" date="2015" name="Nature">
        <title>Complex archaea that bridge the gap between prokaryotes and eukaryotes.</title>
        <authorList>
            <person name="Spang A."/>
            <person name="Saw J.H."/>
            <person name="Jorgensen S.L."/>
            <person name="Zaremba-Niedzwiedzka K."/>
            <person name="Martijn J."/>
            <person name="Lind A.E."/>
            <person name="van Eijk R."/>
            <person name="Schleper C."/>
            <person name="Guy L."/>
            <person name="Ettema T.J."/>
        </authorList>
    </citation>
    <scope>NUCLEOTIDE SEQUENCE</scope>
</reference>